<dbReference type="EMBL" id="BMLZ01000002">
    <property type="protein sequence ID" value="GGP28553.1"/>
    <property type="molecule type" value="Genomic_DNA"/>
</dbReference>
<evidence type="ECO:0000313" key="2">
    <source>
        <dbReference type="EMBL" id="GGP28553.1"/>
    </source>
</evidence>
<evidence type="ECO:0000313" key="1">
    <source>
        <dbReference type="EMBL" id="GGI72630.1"/>
    </source>
</evidence>
<evidence type="ECO:0000313" key="4">
    <source>
        <dbReference type="Proteomes" id="UP000652720"/>
    </source>
</evidence>
<reference evidence="1" key="4">
    <citation type="submission" date="2023-08" db="EMBL/GenBank/DDBJ databases">
        <authorList>
            <person name="Sun Q."/>
            <person name="Zhou Y."/>
        </authorList>
    </citation>
    <scope>NUCLEOTIDE SEQUENCE</scope>
    <source>
        <strain evidence="2">CGMCC 1.8884</strain>
        <strain evidence="1">CGMCC 1.8885</strain>
    </source>
</reference>
<dbReference type="Proteomes" id="UP000630135">
    <property type="component" value="Unassembled WGS sequence"/>
</dbReference>
<evidence type="ECO:0000313" key="3">
    <source>
        <dbReference type="Proteomes" id="UP000630135"/>
    </source>
</evidence>
<sequence>MLARMNPELRRGADLFNAGHWWEAHEAWEDVWRVSTGEQRALVQALILLAAALHKRWHHGSLAHRNFYKAEKYLDTLPGDFGGVNLLALRGAVWEALNTEGQRPQLPLG</sequence>
<dbReference type="AlphaFoldDB" id="A0AAV4K193"/>
<dbReference type="Gene3D" id="1.10.3450.10">
    <property type="entry name" value="TTHA0068-like"/>
    <property type="match status" value="1"/>
</dbReference>
<organism evidence="1 4">
    <name type="scientific">Deinococcus wulumuqiensis</name>
    <dbReference type="NCBI Taxonomy" id="980427"/>
    <lineage>
        <taxon>Bacteria</taxon>
        <taxon>Thermotogati</taxon>
        <taxon>Deinococcota</taxon>
        <taxon>Deinococci</taxon>
        <taxon>Deinococcales</taxon>
        <taxon>Deinococcaceae</taxon>
        <taxon>Deinococcus</taxon>
    </lineage>
</organism>
<dbReference type="EMBL" id="BMMA01000002">
    <property type="protein sequence ID" value="GGI72630.1"/>
    <property type="molecule type" value="Genomic_DNA"/>
</dbReference>
<dbReference type="GeneID" id="59165045"/>
<protein>
    <recommendedName>
        <fullName evidence="5">DUF309 domain-containing protein</fullName>
    </recommendedName>
</protein>
<comment type="caution">
    <text evidence="1">The sequence shown here is derived from an EMBL/GenBank/DDBJ whole genome shotgun (WGS) entry which is preliminary data.</text>
</comment>
<keyword evidence="3" id="KW-1185">Reference proteome</keyword>
<dbReference type="Pfam" id="PF03745">
    <property type="entry name" value="DUF309"/>
    <property type="match status" value="1"/>
</dbReference>
<gene>
    <name evidence="2" type="ORF">GCM10008021_02040</name>
    <name evidence="1" type="ORF">GCM10010914_03290</name>
</gene>
<dbReference type="InterPro" id="IPR005500">
    <property type="entry name" value="DUF309"/>
</dbReference>
<dbReference type="Proteomes" id="UP000652720">
    <property type="component" value="Unassembled WGS sequence"/>
</dbReference>
<reference evidence="3" key="3">
    <citation type="journal article" date="2019" name="Int. J. Syst. Evol. Microbiol.">
        <title>The Global Catalogue of Microorganisms (GCM) 10K type strain sequencing project: providing services to taxonomists for standard genome sequencing and annotation.</title>
        <authorList>
            <consortium name="The Broad Institute Genomics Platform"/>
            <consortium name="The Broad Institute Genome Sequencing Center for Infectious Disease"/>
            <person name="Wu L."/>
            <person name="Ma J."/>
        </authorList>
    </citation>
    <scope>NUCLEOTIDE SEQUENCE [LARGE SCALE GENOMIC DNA]</scope>
    <source>
        <strain evidence="3">CGMCC 1.8884</strain>
    </source>
</reference>
<evidence type="ECO:0008006" key="5">
    <source>
        <dbReference type="Google" id="ProtNLM"/>
    </source>
</evidence>
<dbReference type="SUPFAM" id="SSF140663">
    <property type="entry name" value="TTHA0068-like"/>
    <property type="match status" value="1"/>
</dbReference>
<dbReference type="RefSeq" id="WP_017868988.1">
    <property type="nucleotide sequence ID" value="NZ_BMLZ01000002.1"/>
</dbReference>
<reference evidence="2" key="1">
    <citation type="journal article" date="2014" name="Int. J. Syst. Evol. Microbiol.">
        <title>Complete genome of a new Firmicutes species belonging to the dominant human colonic microbiota ('Ruminococcus bicirculans') reveals two chromosomes and a selective capacity to utilize plant glucans.</title>
        <authorList>
            <consortium name="NISC Comparative Sequencing Program"/>
            <person name="Wegmann U."/>
            <person name="Louis P."/>
            <person name="Goesmann A."/>
            <person name="Henrissat B."/>
            <person name="Duncan S.H."/>
            <person name="Flint H.J."/>
        </authorList>
    </citation>
    <scope>NUCLEOTIDE SEQUENCE</scope>
    <source>
        <strain evidence="2">CGMCC 1.8884</strain>
    </source>
</reference>
<name>A0AAV4K193_9DEIO</name>
<proteinExistence type="predicted"/>
<dbReference type="InterPro" id="IPR023203">
    <property type="entry name" value="TTHA0068_sf"/>
</dbReference>
<reference evidence="1" key="2">
    <citation type="journal article" date="2014" name="Int. J. Syst. Evol. Microbiol.">
        <title>Complete genome sequence of Corynebacterium casei LMG S-19264T (=DSM 44701T), isolated from a smear-ripened cheese.</title>
        <authorList>
            <consortium name="US DOE Joint Genome Institute (JGI-PGF)"/>
            <person name="Walter F."/>
            <person name="Albersmeier A."/>
            <person name="Kalinowski J."/>
            <person name="Ruckert C."/>
        </authorList>
    </citation>
    <scope>NUCLEOTIDE SEQUENCE</scope>
    <source>
        <strain evidence="1">CGMCC 1.8885</strain>
    </source>
</reference>
<accession>A0AAV4K193</accession>